<name>A0A3D9ZRP0_9ACTN</name>
<dbReference type="GO" id="GO:0016301">
    <property type="term" value="F:kinase activity"/>
    <property type="evidence" value="ECO:0007669"/>
    <property type="project" value="UniProtKB-KW"/>
</dbReference>
<dbReference type="RefSeq" id="WP_170215936.1">
    <property type="nucleotide sequence ID" value="NZ_BONB01000037.1"/>
</dbReference>
<accession>A0A3D9ZRP0</accession>
<dbReference type="EMBL" id="QUMQ01000001">
    <property type="protein sequence ID" value="REF98643.1"/>
    <property type="molecule type" value="Genomic_DNA"/>
</dbReference>
<dbReference type="SUPFAM" id="SSF56112">
    <property type="entry name" value="Protein kinase-like (PK-like)"/>
    <property type="match status" value="1"/>
</dbReference>
<evidence type="ECO:0000313" key="3">
    <source>
        <dbReference type="Proteomes" id="UP000256913"/>
    </source>
</evidence>
<dbReference type="Pfam" id="PF01636">
    <property type="entry name" value="APH"/>
    <property type="match status" value="1"/>
</dbReference>
<evidence type="ECO:0000259" key="1">
    <source>
        <dbReference type="Pfam" id="PF01636"/>
    </source>
</evidence>
<sequence length="304" mass="31947">MGRPLRSLLAADDIAALVTGAYGLPAAGAVLLRSLNNDVYRVDTGRGPLVLKLYRHGRPLAAVVWEVALAAHLGDRVPQAVPLRDGRPAGTLDAAEGARAYALWEWAPGTPPPAPATDRLAGQFGRAVAAFHAVADVGAPPAPRGTDLGELLGPTLDRVRAAVGPADRELLARLGAVLPERVGGPGLDRGICHGDVSLDNVHVDGDRLVLYDLDLAGAGWRAADLSGVASTPTWPAFLAGYREVRPFGGADLAALPWFKVLGLIANLHYHLVEKPMFRGIDSIREGWADRELAALRAGAAELLE</sequence>
<evidence type="ECO:0000313" key="2">
    <source>
        <dbReference type="EMBL" id="REF98643.1"/>
    </source>
</evidence>
<keyword evidence="2" id="KW-0808">Transferase</keyword>
<reference evidence="2 3" key="1">
    <citation type="submission" date="2018-08" db="EMBL/GenBank/DDBJ databases">
        <title>Sequencing the genomes of 1000 actinobacteria strains.</title>
        <authorList>
            <person name="Klenk H.-P."/>
        </authorList>
    </citation>
    <scope>NUCLEOTIDE SEQUENCE [LARGE SCALE GENOMIC DNA]</scope>
    <source>
        <strain evidence="2 3">DSM 44099</strain>
    </source>
</reference>
<dbReference type="Proteomes" id="UP000256913">
    <property type="component" value="Unassembled WGS sequence"/>
</dbReference>
<keyword evidence="3" id="KW-1185">Reference proteome</keyword>
<dbReference type="InterPro" id="IPR011009">
    <property type="entry name" value="Kinase-like_dom_sf"/>
</dbReference>
<protein>
    <submittedName>
        <fullName evidence="2">Ser/Thr protein kinase RdoA (MazF antagonist)</fullName>
    </submittedName>
</protein>
<dbReference type="InterPro" id="IPR002575">
    <property type="entry name" value="Aminoglycoside_PTrfase"/>
</dbReference>
<organism evidence="2 3">
    <name type="scientific">Asanoa ferruginea</name>
    <dbReference type="NCBI Taxonomy" id="53367"/>
    <lineage>
        <taxon>Bacteria</taxon>
        <taxon>Bacillati</taxon>
        <taxon>Actinomycetota</taxon>
        <taxon>Actinomycetes</taxon>
        <taxon>Micromonosporales</taxon>
        <taxon>Micromonosporaceae</taxon>
        <taxon>Asanoa</taxon>
    </lineage>
</organism>
<feature type="domain" description="Aminoglycoside phosphotransferase" evidence="1">
    <location>
        <begin position="35"/>
        <end position="243"/>
    </location>
</feature>
<dbReference type="AlphaFoldDB" id="A0A3D9ZRP0"/>
<keyword evidence="2" id="KW-0418">Kinase</keyword>
<proteinExistence type="predicted"/>
<comment type="caution">
    <text evidence="2">The sequence shown here is derived from an EMBL/GenBank/DDBJ whole genome shotgun (WGS) entry which is preliminary data.</text>
</comment>
<gene>
    <name evidence="2" type="ORF">DFJ67_4661</name>
</gene>
<dbReference type="Gene3D" id="3.90.1200.10">
    <property type="match status" value="1"/>
</dbReference>